<dbReference type="EMBL" id="CP018762">
    <property type="protein sequence ID" value="APZ34270.1"/>
    <property type="molecule type" value="Genomic_DNA"/>
</dbReference>
<dbReference type="KEGG" id="maur:BOH66_08455"/>
<keyword evidence="2" id="KW-1185">Reference proteome</keyword>
<proteinExistence type="predicted"/>
<dbReference type="OrthoDB" id="5112685at2"/>
<protein>
    <submittedName>
        <fullName evidence="1">Uncharacterized protein</fullName>
    </submittedName>
</protein>
<evidence type="ECO:0000313" key="2">
    <source>
        <dbReference type="Proteomes" id="UP000187185"/>
    </source>
</evidence>
<evidence type="ECO:0000313" key="1">
    <source>
        <dbReference type="EMBL" id="APZ34270.1"/>
    </source>
</evidence>
<accession>A0A1P8U820</accession>
<dbReference type="Proteomes" id="UP000187185">
    <property type="component" value="Chromosome"/>
</dbReference>
<dbReference type="AlphaFoldDB" id="A0A1P8U820"/>
<organism evidence="1 2">
    <name type="scientific">Microbacterium aurum</name>
    <dbReference type="NCBI Taxonomy" id="36805"/>
    <lineage>
        <taxon>Bacteria</taxon>
        <taxon>Bacillati</taxon>
        <taxon>Actinomycetota</taxon>
        <taxon>Actinomycetes</taxon>
        <taxon>Micrococcales</taxon>
        <taxon>Microbacteriaceae</taxon>
        <taxon>Microbacterium</taxon>
    </lineage>
</organism>
<dbReference type="RefSeq" id="WP_076690584.1">
    <property type="nucleotide sequence ID" value="NZ_CP018762.1"/>
</dbReference>
<name>A0A1P8U820_9MICO</name>
<sequence length="131" mass="14401">MERELTALLAVPRLTPEDMCADCDTPMTQHLASGSDARGCPHWPLRAARMKQAREDVRRILEETRPAGPLPPKPEPLATVPGNLGIGEVIERLKALLAKHPDAVIKRGRANRWELCRAEKQQGGSAHQTSS</sequence>
<reference evidence="1 2" key="1">
    <citation type="submission" date="2016-12" db="EMBL/GenBank/DDBJ databases">
        <title>Complete genome sequence of Microbacterium aurum KACC 15219.</title>
        <authorList>
            <person name="Jung Y."/>
            <person name="Shin J.-H."/>
            <person name="Lee Y.-J."/>
            <person name="Yi H."/>
            <person name="Bahn Y.-S."/>
            <person name="Kim J.F."/>
            <person name="Lee D.-W."/>
        </authorList>
    </citation>
    <scope>NUCLEOTIDE SEQUENCE [LARGE SCALE GENOMIC DNA]</scope>
    <source>
        <strain evidence="1 2">KACC 15219</strain>
    </source>
</reference>
<gene>
    <name evidence="1" type="ORF">BOH66_08455</name>
</gene>